<dbReference type="Pfam" id="PF12728">
    <property type="entry name" value="HTH_17"/>
    <property type="match status" value="1"/>
</dbReference>
<reference evidence="4" key="1">
    <citation type="submission" date="2018-06" db="EMBL/GenBank/DDBJ databases">
        <title>Description of a new Polynucleobacter species.</title>
        <authorList>
            <person name="Hahn M.W."/>
        </authorList>
    </citation>
    <scope>NUCLEOTIDE SEQUENCE [LARGE SCALE GENOMIC DNA]</scope>
    <source>
        <strain evidence="4">MG-25-Pas1-D2</strain>
    </source>
</reference>
<keyword evidence="2" id="KW-0238">DNA-binding</keyword>
<evidence type="ECO:0000313" key="3">
    <source>
        <dbReference type="EMBL" id="MBT8550882.1"/>
    </source>
</evidence>
<dbReference type="GO" id="GO:0003677">
    <property type="term" value="F:DNA binding"/>
    <property type="evidence" value="ECO:0007669"/>
    <property type="project" value="UniProtKB-KW"/>
</dbReference>
<dbReference type="EMBL" id="CP030085">
    <property type="protein sequence ID" value="AWW49707.1"/>
    <property type="molecule type" value="Genomic_DNA"/>
</dbReference>
<dbReference type="InterPro" id="IPR010093">
    <property type="entry name" value="SinI_DNA-bd"/>
</dbReference>
<sequence length="236" mass="26709">MKEITPGMEYLSTRQSAKVLQVSLGTVQKMVELGELIAWKTRGGHRRILASSLEQQLQRRKRAMRQKSTQKCIAMGIFRRTENSLELLEALQRWQLKVEMEISIDSLEGLMKSVSLAPDLIFLDALIPPVEQVHLIHYLSKNKDTQRTPILVDEGFIKLHPGVMSLAEENISASTALHPKDTQDLQKELEDGLIEQNPLIVPYPATNGDLDNTFANKSRLESLETVFIEALARKCH</sequence>
<evidence type="ECO:0000313" key="2">
    <source>
        <dbReference type="EMBL" id="AWW49707.1"/>
    </source>
</evidence>
<proteinExistence type="predicted"/>
<evidence type="ECO:0000259" key="1">
    <source>
        <dbReference type="Pfam" id="PF12728"/>
    </source>
</evidence>
<dbReference type="RefSeq" id="WP_112209259.1">
    <property type="nucleotide sequence ID" value="NZ_CBCSBS010000001.1"/>
</dbReference>
<dbReference type="InterPro" id="IPR041657">
    <property type="entry name" value="HTH_17"/>
</dbReference>
<feature type="domain" description="Helix-turn-helix" evidence="1">
    <location>
        <begin position="10"/>
        <end position="60"/>
    </location>
</feature>
<accession>A0A2Z4JSE0</accession>
<name>A0A2Z4JSE0_9BURK</name>
<dbReference type="Proteomes" id="UP000783102">
    <property type="component" value="Unassembled WGS sequence"/>
</dbReference>
<reference evidence="3" key="3">
    <citation type="journal article" date="2021" name="Genome Biol. Evol.">
        <title>Continental-Scale Gene Flow Prevents Allopatric Divergence of Pelagic Freshwater Bacteria.</title>
        <authorList>
            <person name="Hoetzinger M."/>
            <person name="Pitt A."/>
            <person name="Huemer A."/>
            <person name="Hahn M.W."/>
        </authorList>
    </citation>
    <scope>NUCLEOTIDE SEQUENCE</scope>
    <source>
        <strain evidence="3">SM1-W8</strain>
    </source>
</reference>
<dbReference type="AlphaFoldDB" id="A0A2Z4JSE0"/>
<dbReference type="EMBL" id="JAANEY010000001">
    <property type="protein sequence ID" value="MBT8550882.1"/>
    <property type="molecule type" value="Genomic_DNA"/>
</dbReference>
<gene>
    <name evidence="3" type="ORF">G6731_02765</name>
    <name evidence="2" type="ORF">Pas1_04495</name>
</gene>
<dbReference type="Proteomes" id="UP000248592">
    <property type="component" value="Chromosome"/>
</dbReference>
<dbReference type="Gene3D" id="1.10.1660.10">
    <property type="match status" value="1"/>
</dbReference>
<evidence type="ECO:0000313" key="4">
    <source>
        <dbReference type="Proteomes" id="UP000248592"/>
    </source>
</evidence>
<dbReference type="NCBIfam" id="TIGR01764">
    <property type="entry name" value="excise"/>
    <property type="match status" value="1"/>
</dbReference>
<reference evidence="2" key="2">
    <citation type="journal article" date="2019" name="Int. J. Syst. Evol. Microbiol.">
        <title>Polynucleobacter paneuropaeus sp. nov., characterized by six strains isolated from freshwater lakes located along a 3000 km north-south cross-section across Europe.</title>
        <authorList>
            <person name="Hoetzinger M."/>
            <person name="Schmidt J."/>
            <person name="Pitt A."/>
            <person name="Koll U."/>
            <person name="Lang E."/>
            <person name="Hahn M.W."/>
        </authorList>
    </citation>
    <scope>NUCLEOTIDE SEQUENCE</scope>
    <source>
        <strain evidence="2">MG-25-Pas1-D2</strain>
    </source>
</reference>
<organism evidence="2 4">
    <name type="scientific">Polynucleobacter paneuropaeus</name>
    <dbReference type="NCBI Taxonomy" id="2527775"/>
    <lineage>
        <taxon>Bacteria</taxon>
        <taxon>Pseudomonadati</taxon>
        <taxon>Pseudomonadota</taxon>
        <taxon>Betaproteobacteria</taxon>
        <taxon>Burkholderiales</taxon>
        <taxon>Burkholderiaceae</taxon>
        <taxon>Polynucleobacter</taxon>
    </lineage>
</organism>
<protein>
    <submittedName>
        <fullName evidence="2">DNA-binding protein</fullName>
    </submittedName>
    <submittedName>
        <fullName evidence="3">Helix-turn-helix domain-containing protein</fullName>
    </submittedName>
</protein>